<organism evidence="3">
    <name type="scientific">viral metagenome</name>
    <dbReference type="NCBI Taxonomy" id="1070528"/>
    <lineage>
        <taxon>unclassified sequences</taxon>
        <taxon>metagenomes</taxon>
        <taxon>organismal metagenomes</taxon>
    </lineage>
</organism>
<evidence type="ECO:0000256" key="2">
    <source>
        <dbReference type="SAM" id="Phobius"/>
    </source>
</evidence>
<evidence type="ECO:0000313" key="3">
    <source>
        <dbReference type="EMBL" id="QHT33422.1"/>
    </source>
</evidence>
<evidence type="ECO:0000256" key="1">
    <source>
        <dbReference type="SAM" id="MobiDB-lite"/>
    </source>
</evidence>
<feature type="compositionally biased region" description="Basic and acidic residues" evidence="1">
    <location>
        <begin position="1"/>
        <end position="23"/>
    </location>
</feature>
<name>A0A6C0EXD1_9ZZZZ</name>
<accession>A0A6C0EXD1</accession>
<keyword evidence="2" id="KW-1133">Transmembrane helix</keyword>
<sequence>MGQQEEAEKIKGDVSKTTSEHAGDLGGAMGGGCSPALATQASSTFAAVQNVASQITTALSGLGVGSLLGMDDSLKKIYDNAKTTNQQALYNEYVAEKNYVTNKYGSGLDLISKGTTEYNDLLVNRYKALGNNELVELNTKHVEINNLIMDFIKVIGEQNIAVTNMQKVMEDVVEDNKHLLNAINGGKSDLYTFNRKSMYESKLKESVENWTLIPGIIYWTLVILWVCIVMFYLKNVTLISVGILIGLILYPYFSTPVFLWVLEIIQSIWNFIFMAVHNRISA</sequence>
<protein>
    <submittedName>
        <fullName evidence="3">Uncharacterized protein</fullName>
    </submittedName>
</protein>
<feature type="region of interest" description="Disordered" evidence="1">
    <location>
        <begin position="1"/>
        <end position="25"/>
    </location>
</feature>
<feature type="transmembrane region" description="Helical" evidence="2">
    <location>
        <begin position="210"/>
        <end position="229"/>
    </location>
</feature>
<proteinExistence type="predicted"/>
<dbReference type="AlphaFoldDB" id="A0A6C0EXD1"/>
<dbReference type="EMBL" id="MN738968">
    <property type="protein sequence ID" value="QHT33422.1"/>
    <property type="molecule type" value="Genomic_DNA"/>
</dbReference>
<keyword evidence="2" id="KW-0812">Transmembrane</keyword>
<feature type="transmembrane region" description="Helical" evidence="2">
    <location>
        <begin position="236"/>
        <end position="253"/>
    </location>
</feature>
<keyword evidence="2" id="KW-0472">Membrane</keyword>
<reference evidence="3" key="1">
    <citation type="journal article" date="2020" name="Nature">
        <title>Giant virus diversity and host interactions through global metagenomics.</title>
        <authorList>
            <person name="Schulz F."/>
            <person name="Roux S."/>
            <person name="Paez-Espino D."/>
            <person name="Jungbluth S."/>
            <person name="Walsh D.A."/>
            <person name="Denef V.J."/>
            <person name="McMahon K.D."/>
            <person name="Konstantinidis K.T."/>
            <person name="Eloe-Fadrosh E.A."/>
            <person name="Kyrpides N.C."/>
            <person name="Woyke T."/>
        </authorList>
    </citation>
    <scope>NUCLEOTIDE SEQUENCE</scope>
    <source>
        <strain evidence="3">GVMAG-M-3300009161-36</strain>
    </source>
</reference>